<evidence type="ECO:0000256" key="15">
    <source>
        <dbReference type="ARBA" id="ARBA00037790"/>
    </source>
</evidence>
<protein>
    <recommendedName>
        <fullName evidence="18">Synapse differentiation-inducing gene protein 1</fullName>
    </recommendedName>
    <alternativeName>
        <fullName evidence="19">Dispanin subfamily C member 2</fullName>
    </alternativeName>
    <alternativeName>
        <fullName evidence="20">Transmembrane protein 90B</fullName>
    </alternativeName>
</protein>
<evidence type="ECO:0000256" key="7">
    <source>
        <dbReference type="ARBA" id="ARBA00022753"/>
    </source>
</evidence>
<proteinExistence type="inferred from homology"/>
<evidence type="ECO:0000256" key="10">
    <source>
        <dbReference type="ARBA" id="ARBA00023018"/>
    </source>
</evidence>
<dbReference type="EMBL" id="JAFDVH010000016">
    <property type="protein sequence ID" value="KAG7462574.1"/>
    <property type="molecule type" value="Genomic_DNA"/>
</dbReference>
<keyword evidence="4" id="KW-1003">Cell membrane</keyword>
<feature type="transmembrane region" description="Helical" evidence="22">
    <location>
        <begin position="244"/>
        <end position="270"/>
    </location>
</feature>
<dbReference type="Proteomes" id="UP001046870">
    <property type="component" value="Chromosome 16"/>
</dbReference>
<comment type="function">
    <text evidence="15">May regulate AMPA receptor content at nascent synapses, and have a role in postsynaptic development and maturation.</text>
</comment>
<evidence type="ECO:0000256" key="16">
    <source>
        <dbReference type="ARBA" id="ARBA00037858"/>
    </source>
</evidence>
<dbReference type="AlphaFoldDB" id="A0A9D3PMP7"/>
<keyword evidence="12" id="KW-0628">Postsynaptic cell membrane</keyword>
<keyword evidence="5" id="KW-0597">Phosphoprotein</keyword>
<evidence type="ECO:0000256" key="5">
    <source>
        <dbReference type="ARBA" id="ARBA00022553"/>
    </source>
</evidence>
<dbReference type="Pfam" id="PF04505">
    <property type="entry name" value="CD225"/>
    <property type="match status" value="1"/>
</dbReference>
<evidence type="ECO:0000256" key="20">
    <source>
        <dbReference type="ARBA" id="ARBA00042246"/>
    </source>
</evidence>
<evidence type="ECO:0000256" key="22">
    <source>
        <dbReference type="SAM" id="Phobius"/>
    </source>
</evidence>
<dbReference type="PANTHER" id="PTHR14768">
    <property type="entry name" value="UPF0338 PROTEIN"/>
    <property type="match status" value="1"/>
</dbReference>
<evidence type="ECO:0000256" key="21">
    <source>
        <dbReference type="SAM" id="MobiDB-lite"/>
    </source>
</evidence>
<keyword evidence="8" id="KW-0735">Signal-anchor</keyword>
<evidence type="ECO:0000313" key="24">
    <source>
        <dbReference type="Proteomes" id="UP001046870"/>
    </source>
</evidence>
<evidence type="ECO:0000256" key="18">
    <source>
        <dbReference type="ARBA" id="ARBA00040240"/>
    </source>
</evidence>
<evidence type="ECO:0000256" key="17">
    <source>
        <dbReference type="ARBA" id="ARBA00038680"/>
    </source>
</evidence>
<feature type="region of interest" description="Disordered" evidence="21">
    <location>
        <begin position="1"/>
        <end position="41"/>
    </location>
</feature>
<evidence type="ECO:0000256" key="12">
    <source>
        <dbReference type="ARBA" id="ARBA00023257"/>
    </source>
</evidence>
<organism evidence="23 24">
    <name type="scientific">Megalops atlanticus</name>
    <name type="common">Tarpon</name>
    <name type="synonym">Clupea gigantea</name>
    <dbReference type="NCBI Taxonomy" id="7932"/>
    <lineage>
        <taxon>Eukaryota</taxon>
        <taxon>Metazoa</taxon>
        <taxon>Chordata</taxon>
        <taxon>Craniata</taxon>
        <taxon>Vertebrata</taxon>
        <taxon>Euteleostomi</taxon>
        <taxon>Actinopterygii</taxon>
        <taxon>Neopterygii</taxon>
        <taxon>Teleostei</taxon>
        <taxon>Elopiformes</taxon>
        <taxon>Megalopidae</taxon>
        <taxon>Megalops</taxon>
    </lineage>
</organism>
<evidence type="ECO:0000256" key="3">
    <source>
        <dbReference type="ARBA" id="ARBA00006843"/>
    </source>
</evidence>
<dbReference type="GO" id="GO:0051965">
    <property type="term" value="P:positive regulation of synapse assembly"/>
    <property type="evidence" value="ECO:0007669"/>
    <property type="project" value="TreeGrafter"/>
</dbReference>
<evidence type="ECO:0000256" key="6">
    <source>
        <dbReference type="ARBA" id="ARBA00022692"/>
    </source>
</evidence>
<dbReference type="GO" id="GO:0097091">
    <property type="term" value="P:synaptic vesicle clustering"/>
    <property type="evidence" value="ECO:0007669"/>
    <property type="project" value="TreeGrafter"/>
</dbReference>
<keyword evidence="7" id="KW-0967">Endosome</keyword>
<evidence type="ECO:0000313" key="23">
    <source>
        <dbReference type="EMBL" id="KAG7462574.1"/>
    </source>
</evidence>
<evidence type="ECO:0000256" key="13">
    <source>
        <dbReference type="ARBA" id="ARBA00023273"/>
    </source>
</evidence>
<keyword evidence="11 22" id="KW-0472">Membrane</keyword>
<evidence type="ECO:0000256" key="19">
    <source>
        <dbReference type="ARBA" id="ARBA00041354"/>
    </source>
</evidence>
<evidence type="ECO:0000256" key="4">
    <source>
        <dbReference type="ARBA" id="ARBA00022475"/>
    </source>
</evidence>
<dbReference type="GO" id="GO:0060076">
    <property type="term" value="C:excitatory synapse"/>
    <property type="evidence" value="ECO:0007669"/>
    <property type="project" value="TreeGrafter"/>
</dbReference>
<dbReference type="PANTHER" id="PTHR14768:SF3">
    <property type="entry name" value="SYNAPSE DIFFERENTIATION-INDUCING GENE PROTEIN 1"/>
    <property type="match status" value="1"/>
</dbReference>
<dbReference type="InterPro" id="IPR007593">
    <property type="entry name" value="CD225/Dispanin_fam"/>
</dbReference>
<dbReference type="GO" id="GO:0031901">
    <property type="term" value="C:early endosome membrane"/>
    <property type="evidence" value="ECO:0007669"/>
    <property type="project" value="UniProtKB-SubCell"/>
</dbReference>
<accession>A0A9D3PMP7</accession>
<keyword evidence="13" id="KW-0966">Cell projection</keyword>
<evidence type="ECO:0000256" key="11">
    <source>
        <dbReference type="ARBA" id="ARBA00023136"/>
    </source>
</evidence>
<keyword evidence="6 22" id="KW-0812">Transmembrane</keyword>
<gene>
    <name evidence="23" type="ORF">MATL_G00186290</name>
</gene>
<dbReference type="OrthoDB" id="8440917at2759"/>
<keyword evidence="9 22" id="KW-1133">Transmembrane helix</keyword>
<name>A0A9D3PMP7_MEGAT</name>
<evidence type="ECO:0000256" key="14">
    <source>
        <dbReference type="ARBA" id="ARBA00034112"/>
    </source>
</evidence>
<reference evidence="23" key="1">
    <citation type="submission" date="2021-01" db="EMBL/GenBank/DDBJ databases">
        <authorList>
            <person name="Zahm M."/>
            <person name="Roques C."/>
            <person name="Cabau C."/>
            <person name="Klopp C."/>
            <person name="Donnadieu C."/>
            <person name="Jouanno E."/>
            <person name="Lampietro C."/>
            <person name="Louis A."/>
            <person name="Herpin A."/>
            <person name="Echchiki A."/>
            <person name="Berthelot C."/>
            <person name="Parey E."/>
            <person name="Roest-Crollius H."/>
            <person name="Braasch I."/>
            <person name="Postlethwait J."/>
            <person name="Bobe J."/>
            <person name="Montfort J."/>
            <person name="Bouchez O."/>
            <person name="Begum T."/>
            <person name="Mejri S."/>
            <person name="Adams A."/>
            <person name="Chen W.-J."/>
            <person name="Guiguen Y."/>
        </authorList>
    </citation>
    <scope>NUCLEOTIDE SEQUENCE</scope>
    <source>
        <strain evidence="23">YG-15Mar2019-1</strain>
        <tissue evidence="23">Brain</tissue>
    </source>
</reference>
<evidence type="ECO:0000256" key="1">
    <source>
        <dbReference type="ARBA" id="ARBA00004279"/>
    </source>
</evidence>
<keyword evidence="10" id="KW-0770">Synapse</keyword>
<dbReference type="GO" id="GO:0030672">
    <property type="term" value="C:synaptic vesicle membrane"/>
    <property type="evidence" value="ECO:0007669"/>
    <property type="project" value="TreeGrafter"/>
</dbReference>
<dbReference type="GO" id="GO:0043197">
    <property type="term" value="C:dendritic spine"/>
    <property type="evidence" value="ECO:0007669"/>
    <property type="project" value="UniProtKB-SubCell"/>
</dbReference>
<evidence type="ECO:0000256" key="2">
    <source>
        <dbReference type="ARBA" id="ARBA00004401"/>
    </source>
</evidence>
<dbReference type="GO" id="GO:0098839">
    <property type="term" value="C:postsynaptic density membrane"/>
    <property type="evidence" value="ECO:0007669"/>
    <property type="project" value="UniProtKB-SubCell"/>
</dbReference>
<keyword evidence="24" id="KW-1185">Reference proteome</keyword>
<evidence type="ECO:0000256" key="9">
    <source>
        <dbReference type="ARBA" id="ARBA00022989"/>
    </source>
</evidence>
<comment type="subcellular location">
    <subcellularLocation>
        <location evidence="2">Cell membrane</location>
        <topology evidence="2">Single-pass type II membrane protein</topology>
    </subcellularLocation>
    <subcellularLocation>
        <location evidence="1">Cell projection</location>
        <location evidence="1">Dendrite</location>
    </subcellularLocation>
    <subcellularLocation>
        <location evidence="16">Early endosome membrane</location>
        <topology evidence="16">Single-pass type II membrane protein</topology>
    </subcellularLocation>
    <subcellularLocation>
        <location evidence="14">Postsynaptic density membrane</location>
    </subcellularLocation>
</comment>
<feature type="compositionally biased region" description="Basic and acidic residues" evidence="21">
    <location>
        <begin position="1"/>
        <end position="15"/>
    </location>
</feature>
<comment type="similarity">
    <text evidence="3">Belongs to the CD225/Dispanin family.</text>
</comment>
<comment type="caution">
    <text evidence="23">The sequence shown here is derived from an EMBL/GenBank/DDBJ whole genome shotgun (WGS) entry which is preliminary data.</text>
</comment>
<feature type="transmembrane region" description="Helical" evidence="22">
    <location>
        <begin position="200"/>
        <end position="223"/>
    </location>
</feature>
<comment type="subunit">
    <text evidence="17">Homodimer. Interacts with GRIA1 and GRIA2.</text>
</comment>
<sequence>MEGSTEEKEKEKELPTPKNRGGGGGEEAPTPTPTPTPAPMCERNGLINTRNLMVETKEGLVSVYSAPQYQGHVVVNLSPQQERNGKGGGPPQLLNPSTLPQAVDPRFRPNLILCPESVFKAWGDGDCCETTFIEDLSPAAKEGLVFADGKFLDLSAEDAKIQTLSYDVDDEDEFQELESEYSSDTESEDNFLMMPPRDHLGLSVFSMLCCFWPLGIAAFYLSHETNKAVAKGDFHLASSSSRRALFLAVLSITIGTGIYVGVAVALIAYLSKNNHL</sequence>
<evidence type="ECO:0000256" key="8">
    <source>
        <dbReference type="ARBA" id="ARBA00022968"/>
    </source>
</evidence>